<reference evidence="2" key="2">
    <citation type="journal article" date="2023" name="Science">
        <title>Genomic signatures of disease resistance in endangered staghorn corals.</title>
        <authorList>
            <person name="Vollmer S.V."/>
            <person name="Selwyn J.D."/>
            <person name="Despard B.A."/>
            <person name="Roesel C.L."/>
        </authorList>
    </citation>
    <scope>NUCLEOTIDE SEQUENCE</scope>
    <source>
        <strain evidence="2">K2</strain>
    </source>
</reference>
<proteinExistence type="predicted"/>
<feature type="region of interest" description="Disordered" evidence="1">
    <location>
        <begin position="81"/>
        <end position="102"/>
    </location>
</feature>
<comment type="caution">
    <text evidence="2">The sequence shown here is derived from an EMBL/GenBank/DDBJ whole genome shotgun (WGS) entry which is preliminary data.</text>
</comment>
<dbReference type="Proteomes" id="UP001249851">
    <property type="component" value="Unassembled WGS sequence"/>
</dbReference>
<keyword evidence="3" id="KW-1185">Reference proteome</keyword>
<dbReference type="AlphaFoldDB" id="A0AAD9Q485"/>
<organism evidence="2 3">
    <name type="scientific">Acropora cervicornis</name>
    <name type="common">Staghorn coral</name>
    <dbReference type="NCBI Taxonomy" id="6130"/>
    <lineage>
        <taxon>Eukaryota</taxon>
        <taxon>Metazoa</taxon>
        <taxon>Cnidaria</taxon>
        <taxon>Anthozoa</taxon>
        <taxon>Hexacorallia</taxon>
        <taxon>Scleractinia</taxon>
        <taxon>Astrocoeniina</taxon>
        <taxon>Acroporidae</taxon>
        <taxon>Acropora</taxon>
    </lineage>
</organism>
<evidence type="ECO:0000256" key="1">
    <source>
        <dbReference type="SAM" id="MobiDB-lite"/>
    </source>
</evidence>
<evidence type="ECO:0000313" key="3">
    <source>
        <dbReference type="Proteomes" id="UP001249851"/>
    </source>
</evidence>
<accession>A0AAD9Q485</accession>
<protein>
    <submittedName>
        <fullName evidence="2">Uncharacterized protein</fullName>
    </submittedName>
</protein>
<dbReference type="EMBL" id="JARQWQ010000072">
    <property type="protein sequence ID" value="KAK2554061.1"/>
    <property type="molecule type" value="Genomic_DNA"/>
</dbReference>
<sequence>MKSKKQNQRLEDVHQETSKDASFQILMTLIMKGWPDNKHETRLCASGTLSALRETPCIGQRITADLKEVVQRCETCQQSKPALPKEPLMPHPIPRLPWQIAA</sequence>
<name>A0AAD9Q485_ACRCE</name>
<reference evidence="2" key="1">
    <citation type="journal article" date="2023" name="G3 (Bethesda)">
        <title>Whole genome assembly and annotation of the endangered Caribbean coral Acropora cervicornis.</title>
        <authorList>
            <person name="Selwyn J.D."/>
            <person name="Vollmer S.V."/>
        </authorList>
    </citation>
    <scope>NUCLEOTIDE SEQUENCE</scope>
    <source>
        <strain evidence="2">K2</strain>
    </source>
</reference>
<evidence type="ECO:0000313" key="2">
    <source>
        <dbReference type="EMBL" id="KAK2554061.1"/>
    </source>
</evidence>
<gene>
    <name evidence="2" type="ORF">P5673_024407</name>
</gene>